<protein>
    <submittedName>
        <fullName evidence="2">Uncharacterized protein</fullName>
    </submittedName>
</protein>
<keyword evidence="3" id="KW-1185">Reference proteome</keyword>
<reference evidence="2 3" key="1">
    <citation type="journal article" date="2023" name="Nucleic Acids Res.">
        <title>The hologenome of Daphnia magna reveals possible DNA methylation and microbiome-mediated evolution of the host genome.</title>
        <authorList>
            <person name="Chaturvedi A."/>
            <person name="Li X."/>
            <person name="Dhandapani V."/>
            <person name="Marshall H."/>
            <person name="Kissane S."/>
            <person name="Cuenca-Cambronero M."/>
            <person name="Asole G."/>
            <person name="Calvet F."/>
            <person name="Ruiz-Romero M."/>
            <person name="Marangio P."/>
            <person name="Guigo R."/>
            <person name="Rago D."/>
            <person name="Mirbahai L."/>
            <person name="Eastwood N."/>
            <person name="Colbourne J.K."/>
            <person name="Zhou J."/>
            <person name="Mallon E."/>
            <person name="Orsini L."/>
        </authorList>
    </citation>
    <scope>NUCLEOTIDE SEQUENCE [LARGE SCALE GENOMIC DNA]</scope>
    <source>
        <strain evidence="2">LRV0_1</strain>
    </source>
</reference>
<comment type="caution">
    <text evidence="2">The sequence shown here is derived from an EMBL/GenBank/DDBJ whole genome shotgun (WGS) entry which is preliminary data.</text>
</comment>
<sequence length="102" mass="11711">MAIVCSQRQLVKRFWIAPWSHHVVGVHLTEKISIYSYRLFLEEPTLRFPLRLSHIHNFLFSNLDLWGYKPTEEGKIGEGTTPTPIGLPEKQPEPSTTAAPEK</sequence>
<gene>
    <name evidence="2" type="ORF">OUZ56_017306</name>
</gene>
<evidence type="ECO:0000313" key="3">
    <source>
        <dbReference type="Proteomes" id="UP001234178"/>
    </source>
</evidence>
<feature type="compositionally biased region" description="Polar residues" evidence="1">
    <location>
        <begin position="93"/>
        <end position="102"/>
    </location>
</feature>
<dbReference type="Proteomes" id="UP001234178">
    <property type="component" value="Unassembled WGS sequence"/>
</dbReference>
<accession>A0ABR0ASN3</accession>
<dbReference type="EMBL" id="JAOYFB010000038">
    <property type="protein sequence ID" value="KAK4028128.1"/>
    <property type="molecule type" value="Genomic_DNA"/>
</dbReference>
<evidence type="ECO:0000313" key="2">
    <source>
        <dbReference type="EMBL" id="KAK4028128.1"/>
    </source>
</evidence>
<name>A0ABR0ASN3_9CRUS</name>
<organism evidence="2 3">
    <name type="scientific">Daphnia magna</name>
    <dbReference type="NCBI Taxonomy" id="35525"/>
    <lineage>
        <taxon>Eukaryota</taxon>
        <taxon>Metazoa</taxon>
        <taxon>Ecdysozoa</taxon>
        <taxon>Arthropoda</taxon>
        <taxon>Crustacea</taxon>
        <taxon>Branchiopoda</taxon>
        <taxon>Diplostraca</taxon>
        <taxon>Cladocera</taxon>
        <taxon>Anomopoda</taxon>
        <taxon>Daphniidae</taxon>
        <taxon>Daphnia</taxon>
    </lineage>
</organism>
<feature type="region of interest" description="Disordered" evidence="1">
    <location>
        <begin position="74"/>
        <end position="102"/>
    </location>
</feature>
<proteinExistence type="predicted"/>
<evidence type="ECO:0000256" key="1">
    <source>
        <dbReference type="SAM" id="MobiDB-lite"/>
    </source>
</evidence>